<dbReference type="InterPro" id="IPR036291">
    <property type="entry name" value="NAD(P)-bd_dom_sf"/>
</dbReference>
<dbReference type="Pfam" id="PF02254">
    <property type="entry name" value="TrkA_N"/>
    <property type="match status" value="1"/>
</dbReference>
<dbReference type="PANTHER" id="PTHR43833:SF9">
    <property type="entry name" value="POTASSIUM CHANNEL PROTEIN YUGO-RELATED"/>
    <property type="match status" value="1"/>
</dbReference>
<organism evidence="2 3">
    <name type="scientific">Halalkalibacter kiskunsagensis</name>
    <dbReference type="NCBI Taxonomy" id="1548599"/>
    <lineage>
        <taxon>Bacteria</taxon>
        <taxon>Bacillati</taxon>
        <taxon>Bacillota</taxon>
        <taxon>Bacilli</taxon>
        <taxon>Bacillales</taxon>
        <taxon>Bacillaceae</taxon>
        <taxon>Halalkalibacter</taxon>
    </lineage>
</organism>
<proteinExistence type="predicted"/>
<dbReference type="PROSITE" id="PS51201">
    <property type="entry name" value="RCK_N"/>
    <property type="match status" value="1"/>
</dbReference>
<comment type="caution">
    <text evidence="2">The sequence shown here is derived from an EMBL/GenBank/DDBJ whole genome shotgun (WGS) entry which is preliminary data.</text>
</comment>
<dbReference type="EMBL" id="JBHLUX010000023">
    <property type="protein sequence ID" value="MFC0470485.1"/>
    <property type="molecule type" value="Genomic_DNA"/>
</dbReference>
<accession>A0ABV6KC22</accession>
<dbReference type="Gene3D" id="3.40.50.720">
    <property type="entry name" value="NAD(P)-binding Rossmann-like Domain"/>
    <property type="match status" value="1"/>
</dbReference>
<sequence length="239" mass="27206">MRKSGKLRFKGEGHYVIIGWSNKAQHSMNEIKEMDDKAKILLIDTLPESPVDHERFYYINGDVTDKTILERANIQQAKAVLIFTSDNEFDPITADGKSLITVSAIENYAIEKDKDIYTIVEVLKEKHVPNFKHANVDELVISGEALSNLMAKTAIHKESSRLIINLLSRKSGVDLWKVKKREIWKTYNDALEDLKNLGANLISDGTDFNLLSKLEEPIPDEAELYVICNKETYLQIPET</sequence>
<name>A0ABV6KC22_9BACI</name>
<dbReference type="SUPFAM" id="SSF51735">
    <property type="entry name" value="NAD(P)-binding Rossmann-fold domains"/>
    <property type="match status" value="1"/>
</dbReference>
<reference evidence="2 3" key="1">
    <citation type="submission" date="2024-09" db="EMBL/GenBank/DDBJ databases">
        <authorList>
            <person name="Sun Q."/>
            <person name="Mori K."/>
        </authorList>
    </citation>
    <scope>NUCLEOTIDE SEQUENCE [LARGE SCALE GENOMIC DNA]</scope>
    <source>
        <strain evidence="2 3">NCAIM B.02610</strain>
    </source>
</reference>
<protein>
    <submittedName>
        <fullName evidence="2">NAD-binding protein</fullName>
    </submittedName>
</protein>
<dbReference type="Proteomes" id="UP001589838">
    <property type="component" value="Unassembled WGS sequence"/>
</dbReference>
<evidence type="ECO:0000313" key="3">
    <source>
        <dbReference type="Proteomes" id="UP001589838"/>
    </source>
</evidence>
<feature type="domain" description="RCK N-terminal" evidence="1">
    <location>
        <begin position="12"/>
        <end position="140"/>
    </location>
</feature>
<dbReference type="InterPro" id="IPR050721">
    <property type="entry name" value="Trk_Ktr_HKT_K-transport"/>
</dbReference>
<evidence type="ECO:0000259" key="1">
    <source>
        <dbReference type="PROSITE" id="PS51201"/>
    </source>
</evidence>
<dbReference type="InterPro" id="IPR003148">
    <property type="entry name" value="RCK_N"/>
</dbReference>
<keyword evidence="3" id="KW-1185">Reference proteome</keyword>
<dbReference type="RefSeq" id="WP_335961577.1">
    <property type="nucleotide sequence ID" value="NZ_JBHLUX010000023.1"/>
</dbReference>
<dbReference type="PANTHER" id="PTHR43833">
    <property type="entry name" value="POTASSIUM CHANNEL PROTEIN 2-RELATED-RELATED"/>
    <property type="match status" value="1"/>
</dbReference>
<evidence type="ECO:0000313" key="2">
    <source>
        <dbReference type="EMBL" id="MFC0470485.1"/>
    </source>
</evidence>
<gene>
    <name evidence="2" type="ORF">ACFFHM_08240</name>
</gene>